<reference evidence="2" key="1">
    <citation type="journal article" date="2019" name="Int. J. Syst. Evol. Microbiol.">
        <title>The Global Catalogue of Microorganisms (GCM) 10K type strain sequencing project: providing services to taxonomists for standard genome sequencing and annotation.</title>
        <authorList>
            <consortium name="The Broad Institute Genomics Platform"/>
            <consortium name="The Broad Institute Genome Sequencing Center for Infectious Disease"/>
            <person name="Wu L."/>
            <person name="Ma J."/>
        </authorList>
    </citation>
    <scope>NUCLEOTIDE SEQUENCE [LARGE SCALE GENOMIC DNA]</scope>
    <source>
        <strain evidence="2">CGMCC 1.15197</strain>
    </source>
</reference>
<organism evidence="1 2">
    <name type="scientific">Hymenobacter cavernae</name>
    <dbReference type="NCBI Taxonomy" id="2044852"/>
    <lineage>
        <taxon>Bacteria</taxon>
        <taxon>Pseudomonadati</taxon>
        <taxon>Bacteroidota</taxon>
        <taxon>Cytophagia</taxon>
        <taxon>Cytophagales</taxon>
        <taxon>Hymenobacteraceae</taxon>
        <taxon>Hymenobacter</taxon>
    </lineage>
</organism>
<name>A0ABQ1UU25_9BACT</name>
<evidence type="ECO:0000313" key="1">
    <source>
        <dbReference type="EMBL" id="GGF27121.1"/>
    </source>
</evidence>
<protein>
    <submittedName>
        <fullName evidence="1">Uncharacterized protein</fullName>
    </submittedName>
</protein>
<gene>
    <name evidence="1" type="ORF">GCM10011383_43410</name>
</gene>
<accession>A0ABQ1UU25</accession>
<evidence type="ECO:0000313" key="2">
    <source>
        <dbReference type="Proteomes" id="UP000632273"/>
    </source>
</evidence>
<dbReference type="EMBL" id="BMHT01000011">
    <property type="protein sequence ID" value="GGF27121.1"/>
    <property type="molecule type" value="Genomic_DNA"/>
</dbReference>
<dbReference type="RefSeq" id="WP_188816199.1">
    <property type="nucleotide sequence ID" value="NZ_BMHT01000011.1"/>
</dbReference>
<sequence length="53" mass="6191">MRTFLIILVTAIFLYSPYGPSWGRDVVNMTIVLAIFGTIGKNMPRRRYHHDHD</sequence>
<dbReference type="Proteomes" id="UP000632273">
    <property type="component" value="Unassembled WGS sequence"/>
</dbReference>
<keyword evidence="2" id="KW-1185">Reference proteome</keyword>
<comment type="caution">
    <text evidence="1">The sequence shown here is derived from an EMBL/GenBank/DDBJ whole genome shotgun (WGS) entry which is preliminary data.</text>
</comment>
<proteinExistence type="predicted"/>